<evidence type="ECO:0000259" key="2">
    <source>
        <dbReference type="PROSITE" id="PS50878"/>
    </source>
</evidence>
<name>A0ABN9KQ17_9NEOB</name>
<evidence type="ECO:0000256" key="1">
    <source>
        <dbReference type="SAM" id="MobiDB-lite"/>
    </source>
</evidence>
<dbReference type="PANTHER" id="PTHR21301:SF12">
    <property type="match status" value="1"/>
</dbReference>
<proteinExistence type="predicted"/>
<gene>
    <name evidence="3" type="ORF">RIMI_LOCUS967277</name>
</gene>
<feature type="compositionally biased region" description="Low complexity" evidence="1">
    <location>
        <begin position="197"/>
        <end position="212"/>
    </location>
</feature>
<dbReference type="InterPro" id="IPR058912">
    <property type="entry name" value="HTH_animal"/>
</dbReference>
<comment type="caution">
    <text evidence="3">The sequence shown here is derived from an EMBL/GenBank/DDBJ whole genome shotgun (WGS) entry which is preliminary data.</text>
</comment>
<accession>A0ABN9KQ17</accession>
<dbReference type="Proteomes" id="UP001176940">
    <property type="component" value="Unassembled WGS sequence"/>
</dbReference>
<dbReference type="Pfam" id="PF00078">
    <property type="entry name" value="RVT_1"/>
    <property type="match status" value="1"/>
</dbReference>
<dbReference type="PROSITE" id="PS50878">
    <property type="entry name" value="RT_POL"/>
    <property type="match status" value="1"/>
</dbReference>
<dbReference type="CDD" id="cd00304">
    <property type="entry name" value="RT_like"/>
    <property type="match status" value="1"/>
</dbReference>
<evidence type="ECO:0000313" key="3">
    <source>
        <dbReference type="EMBL" id="CAJ0919243.1"/>
    </source>
</evidence>
<dbReference type="Pfam" id="PF26215">
    <property type="entry name" value="HTH_animal"/>
    <property type="match status" value="1"/>
</dbReference>
<feature type="region of interest" description="Disordered" evidence="1">
    <location>
        <begin position="179"/>
        <end position="212"/>
    </location>
</feature>
<dbReference type="PANTHER" id="PTHR21301">
    <property type="entry name" value="REVERSE TRANSCRIPTASE"/>
    <property type="match status" value="1"/>
</dbReference>
<reference evidence="3" key="1">
    <citation type="submission" date="2023-07" db="EMBL/GenBank/DDBJ databases">
        <authorList>
            <person name="Stuckert A."/>
        </authorList>
    </citation>
    <scope>NUCLEOTIDE SEQUENCE</scope>
</reference>
<dbReference type="InterPro" id="IPR000477">
    <property type="entry name" value="RT_dom"/>
</dbReference>
<organism evidence="3 4">
    <name type="scientific">Ranitomeya imitator</name>
    <name type="common">mimic poison frog</name>
    <dbReference type="NCBI Taxonomy" id="111125"/>
    <lineage>
        <taxon>Eukaryota</taxon>
        <taxon>Metazoa</taxon>
        <taxon>Chordata</taxon>
        <taxon>Craniata</taxon>
        <taxon>Vertebrata</taxon>
        <taxon>Euteleostomi</taxon>
        <taxon>Amphibia</taxon>
        <taxon>Batrachia</taxon>
        <taxon>Anura</taxon>
        <taxon>Neobatrachia</taxon>
        <taxon>Hyloidea</taxon>
        <taxon>Dendrobatidae</taxon>
        <taxon>Dendrobatinae</taxon>
        <taxon>Ranitomeya</taxon>
    </lineage>
</organism>
<dbReference type="EMBL" id="CAUEEQ010001224">
    <property type="protein sequence ID" value="CAJ0919243.1"/>
    <property type="molecule type" value="Genomic_DNA"/>
</dbReference>
<keyword evidence="4" id="KW-1185">Reference proteome</keyword>
<feature type="domain" description="Reverse transcriptase" evidence="2">
    <location>
        <begin position="405"/>
        <end position="653"/>
    </location>
</feature>
<protein>
    <recommendedName>
        <fullName evidence="2">Reverse transcriptase domain-containing protein</fullName>
    </recommendedName>
</protein>
<sequence>MSTETYVYDDATGSTILSKIKTKTDFLHLPSKDAKSRDWEKERKRLIGYDLHCATLGEYHRQGKIPRGLRCNLRPTLFSENEKYCATFQKILNKCSFDIILLTIEYLQEAITTTEEKIESIETQLTSTLSSTEFTTLKGKVDSILTIHQKTLEERKRTKFQRDIEDYLTNNVYKWEDPFPKRPRPRYRRTPGGNYHSGGSSPAGGSSAGSGSETELKVLNMGLSFCPTPKWDSFQLERDLQQFYRNIRLKVYFEESTNSPRPVSTPAQTEGSILTIDQLGLCNRSTFIPPKSSHAVETFVNLLDRDVKRTLHDQRLCFLPVRHNLDPLEKQALDSLSENKSIVIKPADKGGAIVVMDRSFYMTEVRRQLSDTSTYKMLQTDPTYSIQQKIRRVLDKHLQLNTIDNKTKVYLTNNHPVTPVIYILPKIHKNLQNPSGRPIVASTDSILNPLSMFLQKLLTPHTKLTKSFILDTGDFLQKIRNIDNIPHNSILCTFDVNSLYTSITHDKGIEAVSLTLNEANVDRGIQELCLDLLNLVLRENYFLFGDDFFVQTCGTAMGSNVAPAYANLYMDRFEKEHVYADPIFQLHACTWYRYIDDIFCIWQGDLTSLLKFHANINAVRSELSFTLVHHDNEVTFLNTRVLKDINGYLTTDIYTKPTDCNSLVLYNSCHPKSIKNSLPRSQFKRVTRIVSDPPTRETRIQEMAQKFEARNYPTNLL</sequence>
<evidence type="ECO:0000313" key="4">
    <source>
        <dbReference type="Proteomes" id="UP001176940"/>
    </source>
</evidence>